<dbReference type="PANTHER" id="PTHR22993">
    <property type="entry name" value="FORMAMIDOPYRIMIDINE-DNA GLYCOSYLASE"/>
    <property type="match status" value="1"/>
</dbReference>
<evidence type="ECO:0000256" key="2">
    <source>
        <dbReference type="ARBA" id="ARBA00009409"/>
    </source>
</evidence>
<evidence type="ECO:0000256" key="3">
    <source>
        <dbReference type="ARBA" id="ARBA00022763"/>
    </source>
</evidence>
<dbReference type="GO" id="GO:0003684">
    <property type="term" value="F:damaged DNA binding"/>
    <property type="evidence" value="ECO:0007669"/>
    <property type="project" value="InterPro"/>
</dbReference>
<keyword evidence="6" id="KW-0234">DNA repair</keyword>
<organism evidence="11">
    <name type="scientific">viral metagenome</name>
    <dbReference type="NCBI Taxonomy" id="1070528"/>
    <lineage>
        <taxon>unclassified sequences</taxon>
        <taxon>metagenomes</taxon>
        <taxon>organismal metagenomes</taxon>
    </lineage>
</organism>
<comment type="catalytic activity">
    <reaction evidence="1">
        <text>Hydrolysis of DNA containing ring-opened 7-methylguanine residues, releasing 2,6-diamino-4-hydroxy-5-(N-methyl)formamidopyrimidine.</text>
        <dbReference type="EC" id="3.2.2.23"/>
    </reaction>
</comment>
<dbReference type="CDD" id="cd08773">
    <property type="entry name" value="FpgNei_N"/>
    <property type="match status" value="1"/>
</dbReference>
<protein>
    <recommendedName>
        <fullName evidence="10">Formamidopyrimidine-DNA glycosylase catalytic domain-containing protein</fullName>
    </recommendedName>
</protein>
<keyword evidence="7" id="KW-0456">Lyase</keyword>
<dbReference type="PROSITE" id="PS51068">
    <property type="entry name" value="FPG_CAT"/>
    <property type="match status" value="1"/>
</dbReference>
<dbReference type="Gene3D" id="3.20.190.10">
    <property type="entry name" value="MutM-like, N-terminal"/>
    <property type="match status" value="1"/>
</dbReference>
<keyword evidence="3" id="KW-0227">DNA damage</keyword>
<dbReference type="GO" id="GO:0005634">
    <property type="term" value="C:nucleus"/>
    <property type="evidence" value="ECO:0007669"/>
    <property type="project" value="TreeGrafter"/>
</dbReference>
<evidence type="ECO:0000256" key="9">
    <source>
        <dbReference type="ARBA" id="ARBA00023295"/>
    </source>
</evidence>
<dbReference type="InterPro" id="IPR035937">
    <property type="entry name" value="FPG_N"/>
</dbReference>
<dbReference type="InterPro" id="IPR049392">
    <property type="entry name" value="FPG_C"/>
</dbReference>
<feature type="domain" description="Formamidopyrimidine-DNA glycosylase catalytic" evidence="10">
    <location>
        <begin position="2"/>
        <end position="119"/>
    </location>
</feature>
<dbReference type="SMART" id="SM00898">
    <property type="entry name" value="Fapy_DNA_glyco"/>
    <property type="match status" value="1"/>
</dbReference>
<keyword evidence="8" id="KW-0511">Multifunctional enzyme</keyword>
<dbReference type="EMBL" id="MN740613">
    <property type="protein sequence ID" value="QHU35860.1"/>
    <property type="molecule type" value="Genomic_DNA"/>
</dbReference>
<dbReference type="Pfam" id="PF21025">
    <property type="entry name" value="Fapy_DNA_glyco_C"/>
    <property type="match status" value="1"/>
</dbReference>
<evidence type="ECO:0000256" key="5">
    <source>
        <dbReference type="ARBA" id="ARBA00023125"/>
    </source>
</evidence>
<dbReference type="Pfam" id="PF06831">
    <property type="entry name" value="H2TH"/>
    <property type="match status" value="1"/>
</dbReference>
<keyword evidence="9" id="KW-0326">Glycosidase</keyword>
<evidence type="ECO:0000259" key="10">
    <source>
        <dbReference type="PROSITE" id="PS51068"/>
    </source>
</evidence>
<comment type="similarity">
    <text evidence="2">Belongs to the FPG family.</text>
</comment>
<dbReference type="GO" id="GO:0003906">
    <property type="term" value="F:DNA-(apurinic or apyrimidinic site) endonuclease activity"/>
    <property type="evidence" value="ECO:0007669"/>
    <property type="project" value="InterPro"/>
</dbReference>
<dbReference type="AlphaFoldDB" id="A0A6C0LZQ6"/>
<dbReference type="Pfam" id="PF01149">
    <property type="entry name" value="Fapy_DNA_glyco"/>
    <property type="match status" value="1"/>
</dbReference>
<keyword evidence="4" id="KW-0378">Hydrolase</keyword>
<accession>A0A6C0LZQ6</accession>
<evidence type="ECO:0000313" key="11">
    <source>
        <dbReference type="EMBL" id="QHU35860.1"/>
    </source>
</evidence>
<name>A0A6C0LZQ6_9ZZZZ</name>
<dbReference type="GO" id="GO:0006284">
    <property type="term" value="P:base-excision repair"/>
    <property type="evidence" value="ECO:0007669"/>
    <property type="project" value="InterPro"/>
</dbReference>
<evidence type="ECO:0000256" key="6">
    <source>
        <dbReference type="ARBA" id="ARBA00023204"/>
    </source>
</evidence>
<evidence type="ECO:0000256" key="8">
    <source>
        <dbReference type="ARBA" id="ARBA00023268"/>
    </source>
</evidence>
<evidence type="ECO:0000256" key="1">
    <source>
        <dbReference type="ARBA" id="ARBA00001668"/>
    </source>
</evidence>
<dbReference type="SUPFAM" id="SSF81624">
    <property type="entry name" value="N-terminal domain of MutM-like DNA repair proteins"/>
    <property type="match status" value="1"/>
</dbReference>
<dbReference type="InterPro" id="IPR012319">
    <property type="entry name" value="FPG_cat"/>
</dbReference>
<evidence type="ECO:0000256" key="4">
    <source>
        <dbReference type="ARBA" id="ARBA00022801"/>
    </source>
</evidence>
<dbReference type="GO" id="GO:0008534">
    <property type="term" value="F:oxidized purine nucleobase lesion DNA N-glycosylase activity"/>
    <property type="evidence" value="ECO:0007669"/>
    <property type="project" value="UniProtKB-EC"/>
</dbReference>
<dbReference type="InterPro" id="IPR015886">
    <property type="entry name" value="H2TH_FPG"/>
</dbReference>
<dbReference type="GO" id="GO:0008270">
    <property type="term" value="F:zinc ion binding"/>
    <property type="evidence" value="ECO:0007669"/>
    <property type="project" value="InterPro"/>
</dbReference>
<evidence type="ECO:0000256" key="7">
    <source>
        <dbReference type="ARBA" id="ARBA00023239"/>
    </source>
</evidence>
<dbReference type="Gene3D" id="1.10.8.50">
    <property type="match status" value="1"/>
</dbReference>
<dbReference type="PANTHER" id="PTHR22993:SF9">
    <property type="entry name" value="FORMAMIDOPYRIMIDINE-DNA GLYCOSYLASE"/>
    <property type="match status" value="1"/>
</dbReference>
<dbReference type="SMART" id="SM01232">
    <property type="entry name" value="H2TH"/>
    <property type="match status" value="1"/>
</dbReference>
<keyword evidence="5" id="KW-0238">DNA-binding</keyword>
<reference evidence="11" key="1">
    <citation type="journal article" date="2020" name="Nature">
        <title>Giant virus diversity and host interactions through global metagenomics.</title>
        <authorList>
            <person name="Schulz F."/>
            <person name="Roux S."/>
            <person name="Paez-Espino D."/>
            <person name="Jungbluth S."/>
            <person name="Walsh D.A."/>
            <person name="Denef V.J."/>
            <person name="McMahon K.D."/>
            <person name="Konstantinidis K.T."/>
            <person name="Eloe-Fadrosh E.A."/>
            <person name="Kyrpides N.C."/>
            <person name="Woyke T."/>
        </authorList>
    </citation>
    <scope>NUCLEOTIDE SEQUENCE</scope>
    <source>
        <strain evidence="11">GVMAG-S-1035085-51</strain>
    </source>
</reference>
<dbReference type="InterPro" id="IPR010979">
    <property type="entry name" value="Ribosomal_uS13-like_H2TH"/>
</dbReference>
<proteinExistence type="inferred from homology"/>
<dbReference type="SUPFAM" id="SSF46946">
    <property type="entry name" value="S13-like H2TH domain"/>
    <property type="match status" value="1"/>
</dbReference>
<sequence length="279" mass="32933">MPEGPEIHRYACIIADYFYNNNLIDIRVLSGRYTKKPITDLDKIKFPVKVVDIGTKGKYLFIELSNGFYLSITHGMSGTWNHNGLSNETRYDYTDDKHNRIEFKTSNGSIFYNDYRNFGTFQIIREREQLEKKWNALGPDILNDNINEDIFYSRIDKKKSKKIADLLVDQKLISGMGNYLRAEILWYAKISPHRIYSSLNQEDKTRLYNAAYNLARYHTIKKKSKRYPSMNNSKLEYQLNIKPEKDFFVYQQKIDSYGNEVITEKMGGRTIHWVPKLQK</sequence>
<dbReference type="GO" id="GO:0016829">
    <property type="term" value="F:lyase activity"/>
    <property type="evidence" value="ECO:0007669"/>
    <property type="project" value="UniProtKB-KW"/>
</dbReference>